<comment type="caution">
    <text evidence="3">Lacks conserved residue(s) required for the propagation of feature annotation.</text>
</comment>
<dbReference type="STRING" id="1526658.BHK69_20795"/>
<dbReference type="Gene3D" id="6.10.250.690">
    <property type="match status" value="1"/>
</dbReference>
<evidence type="ECO:0000259" key="5">
    <source>
        <dbReference type="PROSITE" id="PS50887"/>
    </source>
</evidence>
<dbReference type="Proteomes" id="UP000094969">
    <property type="component" value="Chromosome"/>
</dbReference>
<dbReference type="NCBIfam" id="NF007135">
    <property type="entry name" value="PRK09581.1"/>
    <property type="match status" value="1"/>
</dbReference>
<dbReference type="EC" id="2.7.7.65" evidence="1"/>
<dbReference type="Pfam" id="PF00072">
    <property type="entry name" value="Response_reg"/>
    <property type="match status" value="2"/>
</dbReference>
<dbReference type="PANTHER" id="PTHR45138">
    <property type="entry name" value="REGULATORY COMPONENTS OF SENSORY TRANSDUCTION SYSTEM"/>
    <property type="match status" value="1"/>
</dbReference>
<dbReference type="FunFam" id="3.40.50.2300:FF:000574">
    <property type="entry name" value="Response regulator PleD"/>
    <property type="match status" value="1"/>
</dbReference>
<name>A0A1D7U5B8_9HYPH</name>
<dbReference type="GO" id="GO:0052621">
    <property type="term" value="F:diguanylate cyclase activity"/>
    <property type="evidence" value="ECO:0007669"/>
    <property type="project" value="UniProtKB-EC"/>
</dbReference>
<dbReference type="GO" id="GO:0000160">
    <property type="term" value="P:phosphorelay signal transduction system"/>
    <property type="evidence" value="ECO:0007669"/>
    <property type="project" value="InterPro"/>
</dbReference>
<dbReference type="PANTHER" id="PTHR45138:SF9">
    <property type="entry name" value="DIGUANYLATE CYCLASE DGCM-RELATED"/>
    <property type="match status" value="1"/>
</dbReference>
<evidence type="ECO:0000256" key="1">
    <source>
        <dbReference type="ARBA" id="ARBA00012528"/>
    </source>
</evidence>
<gene>
    <name evidence="6" type="ORF">BHK69_20795</name>
</gene>
<sequence length="458" mass="50494">MSARVLVVDDIVTNVKLLEAKLSAEYFDVVTALNGIEALAICERGEADIVLLDVMMPGMDGFEVCRRLKNGATTAHIPVVMVTALDQPGDRLKGLDAGADDFLTKPLDDTALFARVRSLVRLKSVTDELRNRAFASRRLGIADPLAAAASETGLNGRILVIEDRPTVTERLSSALSAFHIVEIEADPHQALVRAAEGDYDSVLVSLDLKAYDGLRICSQLRSLERTRNVSVLMLGEAEDRARILRGLEIGAHDFLIRPVDRNELLARVRTQVRRKRFTERLRDSVQSSMEMAVMDQLTGLHNRRFMDSRMGTMFDESALRARSLAMLVLDVDRFKVVNDTWGHDAGDEVLREFADRVRACTRGIDLVARMGGEEVVVVLPDTSLDAACAVAERIRERVEAEPFSIHRNTRSITVTVSIGVASRRAGDASAAEMMKRADDALYRAKDAGRNRVIVANAA</sequence>
<protein>
    <recommendedName>
        <fullName evidence="1">diguanylate cyclase</fullName>
        <ecNumber evidence="1">2.7.7.65</ecNumber>
    </recommendedName>
</protein>
<dbReference type="SMART" id="SM00448">
    <property type="entry name" value="REC"/>
    <property type="match status" value="2"/>
</dbReference>
<feature type="domain" description="Response regulatory" evidence="4">
    <location>
        <begin position="157"/>
        <end position="272"/>
    </location>
</feature>
<accession>A0A1D7U5B8</accession>
<feature type="domain" description="GGDEF" evidence="5">
    <location>
        <begin position="322"/>
        <end position="457"/>
    </location>
</feature>
<dbReference type="InterPro" id="IPR050469">
    <property type="entry name" value="Diguanylate_Cyclase"/>
</dbReference>
<dbReference type="AlphaFoldDB" id="A0A1D7U5B8"/>
<dbReference type="Gene3D" id="3.30.70.270">
    <property type="match status" value="1"/>
</dbReference>
<evidence type="ECO:0000256" key="2">
    <source>
        <dbReference type="ARBA" id="ARBA00034247"/>
    </source>
</evidence>
<dbReference type="InterPro" id="IPR001789">
    <property type="entry name" value="Sig_transdc_resp-reg_receiver"/>
</dbReference>
<dbReference type="PROSITE" id="PS50110">
    <property type="entry name" value="RESPONSE_REGULATORY"/>
    <property type="match status" value="2"/>
</dbReference>
<dbReference type="Gene3D" id="3.40.50.2300">
    <property type="match status" value="1"/>
</dbReference>
<feature type="domain" description="Response regulatory" evidence="4">
    <location>
        <begin position="4"/>
        <end position="120"/>
    </location>
</feature>
<dbReference type="OrthoDB" id="9812260at2"/>
<comment type="catalytic activity">
    <reaction evidence="2">
        <text>2 GTP = 3',3'-c-di-GMP + 2 diphosphate</text>
        <dbReference type="Rhea" id="RHEA:24898"/>
        <dbReference type="ChEBI" id="CHEBI:33019"/>
        <dbReference type="ChEBI" id="CHEBI:37565"/>
        <dbReference type="ChEBI" id="CHEBI:58805"/>
        <dbReference type="EC" id="2.7.7.65"/>
    </reaction>
</comment>
<dbReference type="GO" id="GO:1902201">
    <property type="term" value="P:negative regulation of bacterial-type flagellum-dependent cell motility"/>
    <property type="evidence" value="ECO:0007669"/>
    <property type="project" value="TreeGrafter"/>
</dbReference>
<dbReference type="InterPro" id="IPR029787">
    <property type="entry name" value="Nucleotide_cyclase"/>
</dbReference>
<dbReference type="SUPFAM" id="SSF55073">
    <property type="entry name" value="Nucleotide cyclase"/>
    <property type="match status" value="1"/>
</dbReference>
<dbReference type="CDD" id="cd17538">
    <property type="entry name" value="REC_D1_PleD-like"/>
    <property type="match status" value="1"/>
</dbReference>
<dbReference type="GO" id="GO:0043709">
    <property type="term" value="P:cell adhesion involved in single-species biofilm formation"/>
    <property type="evidence" value="ECO:0007669"/>
    <property type="project" value="TreeGrafter"/>
</dbReference>
<evidence type="ECO:0000256" key="3">
    <source>
        <dbReference type="PROSITE-ProRule" id="PRU00169"/>
    </source>
</evidence>
<dbReference type="EMBL" id="CP017147">
    <property type="protein sequence ID" value="AOO82554.1"/>
    <property type="molecule type" value="Genomic_DNA"/>
</dbReference>
<dbReference type="InterPro" id="IPR011006">
    <property type="entry name" value="CheY-like_superfamily"/>
</dbReference>
<dbReference type="SMART" id="SM00267">
    <property type="entry name" value="GGDEF"/>
    <property type="match status" value="1"/>
</dbReference>
<keyword evidence="3" id="KW-0597">Phosphoprotein</keyword>
<evidence type="ECO:0000313" key="6">
    <source>
        <dbReference type="EMBL" id="AOO82554.1"/>
    </source>
</evidence>
<organism evidence="6 7">
    <name type="scientific">Bosea vaviloviae</name>
    <dbReference type="NCBI Taxonomy" id="1526658"/>
    <lineage>
        <taxon>Bacteria</taxon>
        <taxon>Pseudomonadati</taxon>
        <taxon>Pseudomonadota</taxon>
        <taxon>Alphaproteobacteria</taxon>
        <taxon>Hyphomicrobiales</taxon>
        <taxon>Boseaceae</taxon>
        <taxon>Bosea</taxon>
    </lineage>
</organism>
<dbReference type="KEGG" id="bvv:BHK69_20795"/>
<feature type="modified residue" description="4-aspartylphosphate" evidence="3">
    <location>
        <position position="53"/>
    </location>
</feature>
<dbReference type="InterPro" id="IPR000160">
    <property type="entry name" value="GGDEF_dom"/>
</dbReference>
<reference evidence="6 7" key="1">
    <citation type="journal article" date="2015" name="Antonie Van Leeuwenhoek">
        <title>Bosea vaviloviae sp. nov., a new species of slow-growing rhizobia isolated from nodules of the relict species Vavilovia formosa (Stev.) Fed.</title>
        <authorList>
            <person name="Safronova V.I."/>
            <person name="Kuznetsova I.G."/>
            <person name="Sazanova A.L."/>
            <person name="Kimeklis A.K."/>
            <person name="Belimov A.A."/>
            <person name="Andronov E.E."/>
            <person name="Pinaev A.G."/>
            <person name="Chizhevskaya E.P."/>
            <person name="Pukhaev A.R."/>
            <person name="Popov K.P."/>
            <person name="Willems A."/>
            <person name="Tikhonovich I.A."/>
        </authorList>
    </citation>
    <scope>NUCLEOTIDE SEQUENCE [LARGE SCALE GENOMIC DNA]</scope>
    <source>
        <strain evidence="6 7">Vaf18</strain>
    </source>
</reference>
<keyword evidence="7" id="KW-1185">Reference proteome</keyword>
<dbReference type="InterPro" id="IPR043128">
    <property type="entry name" value="Rev_trsase/Diguanyl_cyclase"/>
</dbReference>
<dbReference type="CDD" id="cd01949">
    <property type="entry name" value="GGDEF"/>
    <property type="match status" value="1"/>
</dbReference>
<dbReference type="PROSITE" id="PS50887">
    <property type="entry name" value="GGDEF"/>
    <property type="match status" value="1"/>
</dbReference>
<dbReference type="GO" id="GO:0005886">
    <property type="term" value="C:plasma membrane"/>
    <property type="evidence" value="ECO:0007669"/>
    <property type="project" value="TreeGrafter"/>
</dbReference>
<evidence type="ECO:0000259" key="4">
    <source>
        <dbReference type="PROSITE" id="PS50110"/>
    </source>
</evidence>
<dbReference type="NCBIfam" id="TIGR00254">
    <property type="entry name" value="GGDEF"/>
    <property type="match status" value="1"/>
</dbReference>
<dbReference type="Pfam" id="PF00990">
    <property type="entry name" value="GGDEF"/>
    <property type="match status" value="1"/>
</dbReference>
<dbReference type="SUPFAM" id="SSF52172">
    <property type="entry name" value="CheY-like"/>
    <property type="match status" value="2"/>
</dbReference>
<proteinExistence type="predicted"/>
<dbReference type="FunFam" id="3.30.70.270:FF:000001">
    <property type="entry name" value="Diguanylate cyclase domain protein"/>
    <property type="match status" value="1"/>
</dbReference>
<dbReference type="RefSeq" id="WP_069691760.1">
    <property type="nucleotide sequence ID" value="NZ_CP017147.1"/>
</dbReference>
<evidence type="ECO:0000313" key="7">
    <source>
        <dbReference type="Proteomes" id="UP000094969"/>
    </source>
</evidence>